<protein>
    <recommendedName>
        <fullName evidence="2 9">DNA polymerase III subunit delta</fullName>
        <ecNumber evidence="1 9">2.7.7.7</ecNumber>
    </recommendedName>
</protein>
<keyword evidence="4" id="KW-0548">Nucleotidyltransferase</keyword>
<proteinExistence type="inferred from homology"/>
<evidence type="ECO:0000256" key="1">
    <source>
        <dbReference type="ARBA" id="ARBA00012417"/>
    </source>
</evidence>
<dbReference type="SUPFAM" id="SSF48019">
    <property type="entry name" value="post-AAA+ oligomerization domain-like"/>
    <property type="match status" value="1"/>
</dbReference>
<dbReference type="InterPro" id="IPR005790">
    <property type="entry name" value="DNA_polIII_delta"/>
</dbReference>
<dbReference type="GO" id="GO:0009360">
    <property type="term" value="C:DNA polymerase III complex"/>
    <property type="evidence" value="ECO:0007669"/>
    <property type="project" value="UniProtKB-UniRule"/>
</dbReference>
<dbReference type="NCBIfam" id="TIGR01128">
    <property type="entry name" value="holA"/>
    <property type="match status" value="1"/>
</dbReference>
<evidence type="ECO:0000256" key="7">
    <source>
        <dbReference type="ARBA" id="ARBA00034754"/>
    </source>
</evidence>
<comment type="caution">
    <text evidence="11">The sequence shown here is derived from an EMBL/GenBank/DDBJ whole genome shotgun (WGS) entry which is preliminary data.</text>
</comment>
<dbReference type="EMBL" id="APNK01000028">
    <property type="protein sequence ID" value="KEZ76506.1"/>
    <property type="molecule type" value="Genomic_DNA"/>
</dbReference>
<dbReference type="STRING" id="1304275.C41B8_14720"/>
<evidence type="ECO:0000256" key="9">
    <source>
        <dbReference type="NCBIfam" id="TIGR01128"/>
    </source>
</evidence>
<dbReference type="Gene3D" id="1.20.272.10">
    <property type="match status" value="1"/>
</dbReference>
<organism evidence="11 12">
    <name type="scientific">Salinisphaera hydrothermalis (strain C41B8)</name>
    <dbReference type="NCBI Taxonomy" id="1304275"/>
    <lineage>
        <taxon>Bacteria</taxon>
        <taxon>Pseudomonadati</taxon>
        <taxon>Pseudomonadota</taxon>
        <taxon>Gammaproteobacteria</taxon>
        <taxon>Salinisphaerales</taxon>
        <taxon>Salinisphaeraceae</taxon>
        <taxon>Salinisphaera</taxon>
    </lineage>
</organism>
<dbReference type="CDD" id="cd18138">
    <property type="entry name" value="HLD_clamp_pol_III_delta"/>
    <property type="match status" value="1"/>
</dbReference>
<dbReference type="PANTHER" id="PTHR34388:SF1">
    <property type="entry name" value="DNA POLYMERASE III SUBUNIT DELTA"/>
    <property type="match status" value="1"/>
</dbReference>
<evidence type="ECO:0000256" key="8">
    <source>
        <dbReference type="ARBA" id="ARBA00049244"/>
    </source>
</evidence>
<feature type="domain" description="DNA polymerase III delta N-terminal" evidence="10">
    <location>
        <begin position="21"/>
        <end position="133"/>
    </location>
</feature>
<evidence type="ECO:0000256" key="3">
    <source>
        <dbReference type="ARBA" id="ARBA00022679"/>
    </source>
</evidence>
<evidence type="ECO:0000256" key="4">
    <source>
        <dbReference type="ARBA" id="ARBA00022695"/>
    </source>
</evidence>
<dbReference type="eggNOG" id="COG1466">
    <property type="taxonomic scope" value="Bacteria"/>
</dbReference>
<dbReference type="SUPFAM" id="SSF52540">
    <property type="entry name" value="P-loop containing nucleoside triphosphate hydrolases"/>
    <property type="match status" value="1"/>
</dbReference>
<dbReference type="Pfam" id="PF06144">
    <property type="entry name" value="DNA_pol3_delta"/>
    <property type="match status" value="1"/>
</dbReference>
<reference evidence="11 12" key="1">
    <citation type="submission" date="2013-03" db="EMBL/GenBank/DDBJ databases">
        <title>Salinisphaera hydrothermalis C41B8 Genome Sequencing.</title>
        <authorList>
            <person name="Li C."/>
            <person name="Lai Q."/>
            <person name="Shao Z."/>
        </authorList>
    </citation>
    <scope>NUCLEOTIDE SEQUENCE [LARGE SCALE GENOMIC DNA]</scope>
    <source>
        <strain evidence="11 12">C41B8</strain>
    </source>
</reference>
<dbReference type="GO" id="GO:0006261">
    <property type="term" value="P:DNA-templated DNA replication"/>
    <property type="evidence" value="ECO:0007669"/>
    <property type="project" value="TreeGrafter"/>
</dbReference>
<comment type="catalytic activity">
    <reaction evidence="8">
        <text>DNA(n) + a 2'-deoxyribonucleoside 5'-triphosphate = DNA(n+1) + diphosphate</text>
        <dbReference type="Rhea" id="RHEA:22508"/>
        <dbReference type="Rhea" id="RHEA-COMP:17339"/>
        <dbReference type="Rhea" id="RHEA-COMP:17340"/>
        <dbReference type="ChEBI" id="CHEBI:33019"/>
        <dbReference type="ChEBI" id="CHEBI:61560"/>
        <dbReference type="ChEBI" id="CHEBI:173112"/>
        <dbReference type="EC" id="2.7.7.7"/>
    </reaction>
</comment>
<keyword evidence="3" id="KW-0808">Transferase</keyword>
<dbReference type="InterPro" id="IPR008921">
    <property type="entry name" value="DNA_pol3_clamp-load_cplx_C"/>
</dbReference>
<evidence type="ECO:0000256" key="2">
    <source>
        <dbReference type="ARBA" id="ARBA00017703"/>
    </source>
</evidence>
<evidence type="ECO:0000259" key="10">
    <source>
        <dbReference type="Pfam" id="PF06144"/>
    </source>
</evidence>
<dbReference type="EC" id="2.7.7.7" evidence="1 9"/>
<comment type="similarity">
    <text evidence="7">Belongs to the DNA polymerase HolA subunit family.</text>
</comment>
<keyword evidence="6" id="KW-0239">DNA-directed DNA polymerase</keyword>
<name>A0A084IIH2_SALHC</name>
<dbReference type="Gene3D" id="1.10.8.60">
    <property type="match status" value="1"/>
</dbReference>
<dbReference type="Gene3D" id="3.40.50.300">
    <property type="entry name" value="P-loop containing nucleotide triphosphate hydrolases"/>
    <property type="match status" value="1"/>
</dbReference>
<dbReference type="AlphaFoldDB" id="A0A084IIH2"/>
<keyword evidence="12" id="KW-1185">Reference proteome</keyword>
<gene>
    <name evidence="11" type="primary">holA</name>
    <name evidence="11" type="ORF">C41B8_14720</name>
</gene>
<dbReference type="InterPro" id="IPR010372">
    <property type="entry name" value="DNA_pol3_delta_N"/>
</dbReference>
<sequence>MDIRAEDFEAEFARHPLARAYVVAGMEPLQVVEAADAVRRRARDEGFDERDILHAEPGFDWGQLASAGANQSLFAARRIIELHLPDKGPGKPGSAAIADFLKKDAPDTLLLVVAPGLAASARKSAWYKAIAKAGAVSYAWPLPASRMVAWIERRAEKRHLAITREAAQLLATQNEGNLLAAAQEIDRLALLYPDATVDHDEVAAAASDHARFDIFDLPAKALDGNAAGAIKSLYRLRAEGVDAVPITWALVNDLRTLYQAALAARANRLDAFMNKIFMPVARKRQISQAARAADPAHLATLLRQAARADAINKGAASGRAWDELITLTIALSGRTPAAQTTHPSFATTRSP</sequence>
<dbReference type="PANTHER" id="PTHR34388">
    <property type="entry name" value="DNA POLYMERASE III SUBUNIT DELTA"/>
    <property type="match status" value="1"/>
</dbReference>
<dbReference type="GO" id="GO:0003887">
    <property type="term" value="F:DNA-directed DNA polymerase activity"/>
    <property type="evidence" value="ECO:0007669"/>
    <property type="project" value="UniProtKB-UniRule"/>
</dbReference>
<evidence type="ECO:0000313" key="11">
    <source>
        <dbReference type="EMBL" id="KEZ76506.1"/>
    </source>
</evidence>
<dbReference type="GO" id="GO:0003677">
    <property type="term" value="F:DNA binding"/>
    <property type="evidence" value="ECO:0007669"/>
    <property type="project" value="InterPro"/>
</dbReference>
<dbReference type="Proteomes" id="UP000028302">
    <property type="component" value="Unassembled WGS sequence"/>
</dbReference>
<dbReference type="RefSeq" id="WP_051883595.1">
    <property type="nucleotide sequence ID" value="NZ_APNK01000028.1"/>
</dbReference>
<accession>A0A084IIH2</accession>
<keyword evidence="5" id="KW-0235">DNA replication</keyword>
<evidence type="ECO:0000313" key="12">
    <source>
        <dbReference type="Proteomes" id="UP000028302"/>
    </source>
</evidence>
<dbReference type="InterPro" id="IPR027417">
    <property type="entry name" value="P-loop_NTPase"/>
</dbReference>
<evidence type="ECO:0000256" key="6">
    <source>
        <dbReference type="ARBA" id="ARBA00022932"/>
    </source>
</evidence>
<dbReference type="OrthoDB" id="9770982at2"/>
<evidence type="ECO:0000256" key="5">
    <source>
        <dbReference type="ARBA" id="ARBA00022705"/>
    </source>
</evidence>